<dbReference type="SUPFAM" id="SSF50249">
    <property type="entry name" value="Nucleic acid-binding proteins"/>
    <property type="match status" value="1"/>
</dbReference>
<dbReference type="Pfam" id="PF01796">
    <property type="entry name" value="OB_ChsH2_C"/>
    <property type="match status" value="1"/>
</dbReference>
<dbReference type="PANTHER" id="PTHR34075:SF5">
    <property type="entry name" value="BLR3430 PROTEIN"/>
    <property type="match status" value="1"/>
</dbReference>
<protein>
    <recommendedName>
        <fullName evidence="2">ChsH2 C-terminal OB-fold domain-containing protein</fullName>
    </recommendedName>
</protein>
<dbReference type="EMBL" id="GG657754">
    <property type="protein sequence ID" value="EFL28054.1"/>
    <property type="molecule type" value="Genomic_DNA"/>
</dbReference>
<reference evidence="3 4" key="1">
    <citation type="submission" date="2009-02" db="EMBL/GenBank/DDBJ databases">
        <title>Annotation of Streptomyces hygroscopicus strain ATCC 53653.</title>
        <authorList>
            <consortium name="The Broad Institute Genome Sequencing Platform"/>
            <consortium name="Broad Institute Microbial Sequencing Center"/>
            <person name="Fischbach M."/>
            <person name="Godfrey P."/>
            <person name="Ward D."/>
            <person name="Young S."/>
            <person name="Zeng Q."/>
            <person name="Koehrsen M."/>
            <person name="Alvarado L."/>
            <person name="Berlin A.M."/>
            <person name="Bochicchio J."/>
            <person name="Borenstein D."/>
            <person name="Chapman S.B."/>
            <person name="Chen Z."/>
            <person name="Engels R."/>
            <person name="Freedman E."/>
            <person name="Gellesch M."/>
            <person name="Goldberg J."/>
            <person name="Griggs A."/>
            <person name="Gujja S."/>
            <person name="Heilman E.R."/>
            <person name="Heiman D.I."/>
            <person name="Hepburn T.A."/>
            <person name="Howarth C."/>
            <person name="Jen D."/>
            <person name="Larson L."/>
            <person name="Lewis B."/>
            <person name="Mehta T."/>
            <person name="Park D."/>
            <person name="Pearson M."/>
            <person name="Richards J."/>
            <person name="Roberts A."/>
            <person name="Saif S."/>
            <person name="Shea T.D."/>
            <person name="Shenoy N."/>
            <person name="Sisk P."/>
            <person name="Stolte C."/>
            <person name="Sykes S.N."/>
            <person name="Thomson T."/>
            <person name="Walk T."/>
            <person name="White J."/>
            <person name="Yandava C."/>
            <person name="Straight P."/>
            <person name="Clardy J."/>
            <person name="Hung D."/>
            <person name="Kolter R."/>
            <person name="Mekalanos J."/>
            <person name="Walker S."/>
            <person name="Walsh C.T."/>
            <person name="Wieland-Brown L.C."/>
            <person name="Haas B."/>
            <person name="Nusbaum C."/>
            <person name="Birren B."/>
        </authorList>
    </citation>
    <scope>NUCLEOTIDE SEQUENCE [LARGE SCALE GENOMIC DNA]</scope>
    <source>
        <strain evidence="3 4">ATCC 53653</strain>
    </source>
</reference>
<feature type="domain" description="ChsH2 C-terminal OB-fold" evidence="2">
    <location>
        <begin position="116"/>
        <end position="177"/>
    </location>
</feature>
<feature type="compositionally biased region" description="Basic residues" evidence="1">
    <location>
        <begin position="8"/>
        <end position="37"/>
    </location>
</feature>
<gene>
    <name evidence="3" type="ORF">SSOG_07768</name>
</gene>
<dbReference type="InterPro" id="IPR012340">
    <property type="entry name" value="NA-bd_OB-fold"/>
</dbReference>
<dbReference type="PANTHER" id="PTHR34075">
    <property type="entry name" value="BLR3430 PROTEIN"/>
    <property type="match status" value="1"/>
</dbReference>
<evidence type="ECO:0000313" key="3">
    <source>
        <dbReference type="EMBL" id="EFL28054.1"/>
    </source>
</evidence>
<sequence>MGHDAAVGRRHPSAGRRRPAAGRGRRRDPGQRQRRGTRPPCDADPRPASPPLIICEESGRTGPVSVSPLTRDEHSAEFFDAAARGVLLLRWSTECGGYLPPAAVICPCAPLAPLEWREASGLGEVVTWTVIPVRGTDAVPPTVVAYVELAEGPWITVRVRGIDPAKLRAGHPVRIGFETPEGGGETIPIALPPHPG</sequence>
<dbReference type="AlphaFoldDB" id="D9WP81"/>
<dbReference type="InterPro" id="IPR052513">
    <property type="entry name" value="Thioester_dehydratase-like"/>
</dbReference>
<evidence type="ECO:0000259" key="2">
    <source>
        <dbReference type="Pfam" id="PF01796"/>
    </source>
</evidence>
<dbReference type="OrthoDB" id="4334176at2"/>
<feature type="region of interest" description="Disordered" evidence="1">
    <location>
        <begin position="1"/>
        <end position="68"/>
    </location>
</feature>
<organism evidence="3 4">
    <name type="scientific">Streptomyces himastatinicus ATCC 53653</name>
    <dbReference type="NCBI Taxonomy" id="457427"/>
    <lineage>
        <taxon>Bacteria</taxon>
        <taxon>Bacillati</taxon>
        <taxon>Actinomycetota</taxon>
        <taxon>Actinomycetes</taxon>
        <taxon>Kitasatosporales</taxon>
        <taxon>Streptomycetaceae</taxon>
        <taxon>Streptomyces</taxon>
        <taxon>Streptomyces violaceusniger group</taxon>
    </lineage>
</organism>
<dbReference type="STRING" id="457427.SSOG_07768"/>
<accession>D9WP81</accession>
<dbReference type="InterPro" id="IPR002878">
    <property type="entry name" value="ChsH2_C"/>
</dbReference>
<proteinExistence type="predicted"/>
<evidence type="ECO:0000313" key="4">
    <source>
        <dbReference type="Proteomes" id="UP000003963"/>
    </source>
</evidence>
<evidence type="ECO:0000256" key="1">
    <source>
        <dbReference type="SAM" id="MobiDB-lite"/>
    </source>
</evidence>
<keyword evidence="4" id="KW-1185">Reference proteome</keyword>
<dbReference type="Proteomes" id="UP000003963">
    <property type="component" value="Unassembled WGS sequence"/>
</dbReference>
<name>D9WP81_9ACTN</name>
<dbReference type="HOGENOM" id="CLU_1389547_0_0_11"/>